<protein>
    <submittedName>
        <fullName evidence="1">Uncharacterized protein</fullName>
    </submittedName>
</protein>
<dbReference type="Proteomes" id="UP000244005">
    <property type="component" value="Unassembled WGS sequence"/>
</dbReference>
<name>A0A2R6XAP2_MARPO</name>
<evidence type="ECO:0000313" key="1">
    <source>
        <dbReference type="EMBL" id="PTQ43177.1"/>
    </source>
</evidence>
<dbReference type="AlphaFoldDB" id="A0A2R6XAP2"/>
<dbReference type="EMBL" id="KZ772698">
    <property type="protein sequence ID" value="PTQ43177.1"/>
    <property type="molecule type" value="Genomic_DNA"/>
</dbReference>
<organism evidence="1 2">
    <name type="scientific">Marchantia polymorpha</name>
    <name type="common">Common liverwort</name>
    <name type="synonym">Marchantia aquatica</name>
    <dbReference type="NCBI Taxonomy" id="3197"/>
    <lineage>
        <taxon>Eukaryota</taxon>
        <taxon>Viridiplantae</taxon>
        <taxon>Streptophyta</taxon>
        <taxon>Embryophyta</taxon>
        <taxon>Marchantiophyta</taxon>
        <taxon>Marchantiopsida</taxon>
        <taxon>Marchantiidae</taxon>
        <taxon>Marchantiales</taxon>
        <taxon>Marchantiaceae</taxon>
        <taxon>Marchantia</taxon>
    </lineage>
</organism>
<evidence type="ECO:0000313" key="2">
    <source>
        <dbReference type="Proteomes" id="UP000244005"/>
    </source>
</evidence>
<reference evidence="2" key="1">
    <citation type="journal article" date="2017" name="Cell">
        <title>Insights into land plant evolution garnered from the Marchantia polymorpha genome.</title>
        <authorList>
            <person name="Bowman J.L."/>
            <person name="Kohchi T."/>
            <person name="Yamato K.T."/>
            <person name="Jenkins J."/>
            <person name="Shu S."/>
            <person name="Ishizaki K."/>
            <person name="Yamaoka S."/>
            <person name="Nishihama R."/>
            <person name="Nakamura Y."/>
            <person name="Berger F."/>
            <person name="Adam C."/>
            <person name="Aki S.S."/>
            <person name="Althoff F."/>
            <person name="Araki T."/>
            <person name="Arteaga-Vazquez M.A."/>
            <person name="Balasubrmanian S."/>
            <person name="Barry K."/>
            <person name="Bauer D."/>
            <person name="Boehm C.R."/>
            <person name="Briginshaw L."/>
            <person name="Caballero-Perez J."/>
            <person name="Catarino B."/>
            <person name="Chen F."/>
            <person name="Chiyoda S."/>
            <person name="Chovatia M."/>
            <person name="Davies K.M."/>
            <person name="Delmans M."/>
            <person name="Demura T."/>
            <person name="Dierschke T."/>
            <person name="Dolan L."/>
            <person name="Dorantes-Acosta A.E."/>
            <person name="Eklund D.M."/>
            <person name="Florent S.N."/>
            <person name="Flores-Sandoval E."/>
            <person name="Fujiyama A."/>
            <person name="Fukuzawa H."/>
            <person name="Galik B."/>
            <person name="Grimanelli D."/>
            <person name="Grimwood J."/>
            <person name="Grossniklaus U."/>
            <person name="Hamada T."/>
            <person name="Haseloff J."/>
            <person name="Hetherington A.J."/>
            <person name="Higo A."/>
            <person name="Hirakawa Y."/>
            <person name="Hundley H.N."/>
            <person name="Ikeda Y."/>
            <person name="Inoue K."/>
            <person name="Inoue S.I."/>
            <person name="Ishida S."/>
            <person name="Jia Q."/>
            <person name="Kakita M."/>
            <person name="Kanazawa T."/>
            <person name="Kawai Y."/>
            <person name="Kawashima T."/>
            <person name="Kennedy M."/>
            <person name="Kinose K."/>
            <person name="Kinoshita T."/>
            <person name="Kohara Y."/>
            <person name="Koide E."/>
            <person name="Komatsu K."/>
            <person name="Kopischke S."/>
            <person name="Kubo M."/>
            <person name="Kyozuka J."/>
            <person name="Lagercrantz U."/>
            <person name="Lin S.S."/>
            <person name="Lindquist E."/>
            <person name="Lipzen A.M."/>
            <person name="Lu C.W."/>
            <person name="De Luna E."/>
            <person name="Martienssen R.A."/>
            <person name="Minamino N."/>
            <person name="Mizutani M."/>
            <person name="Mizutani M."/>
            <person name="Mochizuki N."/>
            <person name="Monte I."/>
            <person name="Mosher R."/>
            <person name="Nagasaki H."/>
            <person name="Nakagami H."/>
            <person name="Naramoto S."/>
            <person name="Nishitani K."/>
            <person name="Ohtani M."/>
            <person name="Okamoto T."/>
            <person name="Okumura M."/>
            <person name="Phillips J."/>
            <person name="Pollak B."/>
            <person name="Reinders A."/>
            <person name="Rovekamp M."/>
            <person name="Sano R."/>
            <person name="Sawa S."/>
            <person name="Schmid M.W."/>
            <person name="Shirakawa M."/>
            <person name="Solano R."/>
            <person name="Spunde A."/>
            <person name="Suetsugu N."/>
            <person name="Sugano S."/>
            <person name="Sugiyama A."/>
            <person name="Sun R."/>
            <person name="Suzuki Y."/>
            <person name="Takenaka M."/>
            <person name="Takezawa D."/>
            <person name="Tomogane H."/>
            <person name="Tsuzuki M."/>
            <person name="Ueda T."/>
            <person name="Umeda M."/>
            <person name="Ward J.M."/>
            <person name="Watanabe Y."/>
            <person name="Yazaki K."/>
            <person name="Yokoyama R."/>
            <person name="Yoshitake Y."/>
            <person name="Yotsui I."/>
            <person name="Zachgo S."/>
            <person name="Schmutz J."/>
        </authorList>
    </citation>
    <scope>NUCLEOTIDE SEQUENCE [LARGE SCALE GENOMIC DNA]</scope>
    <source>
        <strain evidence="2">Tak-1</strain>
    </source>
</reference>
<accession>A0A2R6XAP2</accession>
<sequence>MLDLYSKSWERSRRRWSGVEVTNVVCGVPNWTDVRITMQMPTSVHIGPANHHVGTGQSVRQIQFPLRFLASVRKRGSLSPVIGVSMWPSPVIPSSFGADLGSAACFGVLSESHPSLWMESPVAMISPEENN</sequence>
<gene>
    <name evidence="1" type="ORF">MARPO_0026s0058</name>
</gene>
<keyword evidence="2" id="KW-1185">Reference proteome</keyword>
<dbReference type="Gramene" id="Mp2g13140.1">
    <property type="protein sequence ID" value="Mp2g13140.1.cds1"/>
    <property type="gene ID" value="Mp2g13140"/>
</dbReference>
<proteinExistence type="predicted"/>